<evidence type="ECO:0000313" key="2">
    <source>
        <dbReference type="Proteomes" id="UP000219799"/>
    </source>
</evidence>
<feature type="non-terminal residue" evidence="1">
    <location>
        <position position="1"/>
    </location>
</feature>
<dbReference type="AlphaFoldDB" id="A0A1C3KZS4"/>
<gene>
    <name evidence="1" type="primary">PmlGA01_110035000</name>
    <name evidence="1" type="ORF">PMLGA01_110035000</name>
</gene>
<sequence length="121" mass="14355">LEKNVMNFEYENSNNYNDKIDDDNNNNNNNNYYFKKNSEQDRKIFTATFKISLLLLKRVTRMWTKKYKQIIIQNLGSHKHTTAQESDLKFSQKSTCTSDNSISHTGTSQSDNLYFRYRCSN</sequence>
<accession>A0A1C3KZS4</accession>
<evidence type="ECO:0000313" key="1">
    <source>
        <dbReference type="EMBL" id="SBT79752.1"/>
    </source>
</evidence>
<dbReference type="Proteomes" id="UP000219799">
    <property type="component" value="Chromosome 11"/>
</dbReference>
<reference evidence="1 2" key="1">
    <citation type="submission" date="2016-06" db="EMBL/GenBank/DDBJ databases">
        <authorList>
            <consortium name="Pathogen Informatics"/>
        </authorList>
    </citation>
    <scope>NUCLEOTIDE SEQUENCE [LARGE SCALE GENOMIC DNA]</scope>
    <source>
        <strain evidence="1">PmlGA01</strain>
    </source>
</reference>
<organism evidence="1 2">
    <name type="scientific">Plasmodium malariae</name>
    <dbReference type="NCBI Taxonomy" id="5858"/>
    <lineage>
        <taxon>Eukaryota</taxon>
        <taxon>Sar</taxon>
        <taxon>Alveolata</taxon>
        <taxon>Apicomplexa</taxon>
        <taxon>Aconoidasida</taxon>
        <taxon>Haemosporida</taxon>
        <taxon>Plasmodiidae</taxon>
        <taxon>Plasmodium</taxon>
        <taxon>Plasmodium (Plasmodium)</taxon>
    </lineage>
</organism>
<dbReference type="EMBL" id="LT594499">
    <property type="protein sequence ID" value="SBT79752.1"/>
    <property type="molecule type" value="Genomic_DNA"/>
</dbReference>
<proteinExistence type="predicted"/>
<name>A0A1C3KZS4_PLAMA</name>
<protein>
    <submittedName>
        <fullName evidence="1">Uncharacterized protein</fullName>
    </submittedName>
</protein>